<organism evidence="2">
    <name type="scientific">viral metagenome</name>
    <dbReference type="NCBI Taxonomy" id="1070528"/>
    <lineage>
        <taxon>unclassified sequences</taxon>
        <taxon>metagenomes</taxon>
        <taxon>organismal metagenomes</taxon>
    </lineage>
</organism>
<dbReference type="AlphaFoldDB" id="A0A6M3M7B6"/>
<evidence type="ECO:0000313" key="1">
    <source>
        <dbReference type="EMBL" id="QJA99328.1"/>
    </source>
</evidence>
<sequence length="62" mass="7208">MKKKKKCPNCGREFEGKRKYCCYGCSVTATVEANKQLKDKEGPIYEKWKTNLEASLNKLFRS</sequence>
<evidence type="ECO:0000313" key="2">
    <source>
        <dbReference type="EMBL" id="QJB03174.1"/>
    </source>
</evidence>
<accession>A0A6M3M7B6</accession>
<gene>
    <name evidence="1" type="ORF">MM171A01172_0014</name>
    <name evidence="2" type="ORF">MM171B00869_0004</name>
</gene>
<proteinExistence type="predicted"/>
<dbReference type="EMBL" id="MT143829">
    <property type="protein sequence ID" value="QJB03174.1"/>
    <property type="molecule type" value="Genomic_DNA"/>
</dbReference>
<dbReference type="EMBL" id="MT143643">
    <property type="protein sequence ID" value="QJA99328.1"/>
    <property type="molecule type" value="Genomic_DNA"/>
</dbReference>
<protein>
    <submittedName>
        <fullName evidence="2">Uncharacterized protein</fullName>
    </submittedName>
</protein>
<name>A0A6M3M7B6_9ZZZZ</name>
<reference evidence="2" key="1">
    <citation type="submission" date="2020-03" db="EMBL/GenBank/DDBJ databases">
        <title>The deep terrestrial virosphere.</title>
        <authorList>
            <person name="Holmfeldt K."/>
            <person name="Nilsson E."/>
            <person name="Simone D."/>
            <person name="Lopez-Fernandez M."/>
            <person name="Wu X."/>
            <person name="de Brujin I."/>
            <person name="Lundin D."/>
            <person name="Andersson A."/>
            <person name="Bertilsson S."/>
            <person name="Dopson M."/>
        </authorList>
    </citation>
    <scope>NUCLEOTIDE SEQUENCE</scope>
    <source>
        <strain evidence="1">MM171A01172</strain>
        <strain evidence="2">MM171B00869</strain>
    </source>
</reference>